<evidence type="ECO:0000313" key="1">
    <source>
        <dbReference type="EMBL" id="MPM79956.1"/>
    </source>
</evidence>
<protein>
    <submittedName>
        <fullName evidence="1">Uncharacterized protein</fullName>
    </submittedName>
</protein>
<reference evidence="1" key="1">
    <citation type="submission" date="2019-08" db="EMBL/GenBank/DDBJ databases">
        <authorList>
            <person name="Kucharzyk K."/>
            <person name="Murdoch R.W."/>
            <person name="Higgins S."/>
            <person name="Loffler F."/>
        </authorList>
    </citation>
    <scope>NUCLEOTIDE SEQUENCE</scope>
</reference>
<dbReference type="EMBL" id="VSSQ01029714">
    <property type="protein sequence ID" value="MPM79956.1"/>
    <property type="molecule type" value="Genomic_DNA"/>
</dbReference>
<accession>A0A645CS69</accession>
<comment type="caution">
    <text evidence="1">The sequence shown here is derived from an EMBL/GenBank/DDBJ whole genome shotgun (WGS) entry which is preliminary data.</text>
</comment>
<sequence>MDIQTACNEIASNCAKLYVKTNLPEYNELGYSKLVEDFTSKYVEAYSQAEKQLKDLPTPKVKFLDKRSLGL</sequence>
<dbReference type="AlphaFoldDB" id="A0A645CS69"/>
<organism evidence="1">
    <name type="scientific">bioreactor metagenome</name>
    <dbReference type="NCBI Taxonomy" id="1076179"/>
    <lineage>
        <taxon>unclassified sequences</taxon>
        <taxon>metagenomes</taxon>
        <taxon>ecological metagenomes</taxon>
    </lineage>
</organism>
<name>A0A645CS69_9ZZZZ</name>
<gene>
    <name evidence="1" type="ORF">SDC9_126999</name>
</gene>
<proteinExistence type="predicted"/>